<evidence type="ECO:0000256" key="2">
    <source>
        <dbReference type="ARBA" id="ARBA00022448"/>
    </source>
</evidence>
<evidence type="ECO:0000313" key="8">
    <source>
        <dbReference type="EMBL" id="SVE09380.1"/>
    </source>
</evidence>
<organism evidence="8">
    <name type="scientific">marine metagenome</name>
    <dbReference type="NCBI Taxonomy" id="408172"/>
    <lineage>
        <taxon>unclassified sequences</taxon>
        <taxon>metagenomes</taxon>
        <taxon>ecological metagenomes</taxon>
    </lineage>
</organism>
<evidence type="ECO:0000256" key="5">
    <source>
        <dbReference type="ARBA" id="ARBA00022989"/>
    </source>
</evidence>
<evidence type="ECO:0000256" key="1">
    <source>
        <dbReference type="ARBA" id="ARBA00004651"/>
    </source>
</evidence>
<dbReference type="PANTHER" id="PTHR30047">
    <property type="entry name" value="HIGH-AFFINITY CHOLINE TRANSPORT PROTEIN-RELATED"/>
    <property type="match status" value="1"/>
</dbReference>
<protein>
    <submittedName>
        <fullName evidence="8">Uncharacterized protein</fullName>
    </submittedName>
</protein>
<reference evidence="8" key="1">
    <citation type="submission" date="2018-05" db="EMBL/GenBank/DDBJ databases">
        <authorList>
            <person name="Lanie J.A."/>
            <person name="Ng W.-L."/>
            <person name="Kazmierczak K.M."/>
            <person name="Andrzejewski T.M."/>
            <person name="Davidsen T.M."/>
            <person name="Wayne K.J."/>
            <person name="Tettelin H."/>
            <person name="Glass J.I."/>
            <person name="Rusch D."/>
            <person name="Podicherti R."/>
            <person name="Tsui H.-C.T."/>
            <person name="Winkler M.E."/>
        </authorList>
    </citation>
    <scope>NUCLEOTIDE SEQUENCE</scope>
</reference>
<evidence type="ECO:0000256" key="3">
    <source>
        <dbReference type="ARBA" id="ARBA00022475"/>
    </source>
</evidence>
<accession>A0A383APC7</accession>
<gene>
    <name evidence="8" type="ORF">METZ01_LOCUS462234</name>
</gene>
<evidence type="ECO:0000256" key="6">
    <source>
        <dbReference type="ARBA" id="ARBA00023136"/>
    </source>
</evidence>
<feature type="transmembrane region" description="Helical" evidence="7">
    <location>
        <begin position="145"/>
        <end position="165"/>
    </location>
</feature>
<keyword evidence="4 7" id="KW-0812">Transmembrane</keyword>
<keyword evidence="2" id="KW-0813">Transport</keyword>
<keyword evidence="3" id="KW-1003">Cell membrane</keyword>
<dbReference type="AlphaFoldDB" id="A0A383APC7"/>
<keyword evidence="5 7" id="KW-1133">Transmembrane helix</keyword>
<feature type="non-terminal residue" evidence="8">
    <location>
        <position position="189"/>
    </location>
</feature>
<dbReference type="GO" id="GO:0022857">
    <property type="term" value="F:transmembrane transporter activity"/>
    <property type="evidence" value="ECO:0007669"/>
    <property type="project" value="InterPro"/>
</dbReference>
<keyword evidence="6 7" id="KW-0472">Membrane</keyword>
<evidence type="ECO:0000256" key="7">
    <source>
        <dbReference type="SAM" id="Phobius"/>
    </source>
</evidence>
<sequence>MFHDIQSVIASKAGWFYILTVNIILGFSIYLIFSKYGKICIGGKDEKPEFTYFSWFSMLFSAGMGIGLVFYAVAEPISHYLVPPYGDGNSIESAKVAMQFTFFHWGLHAWGIYAVLALALAFFSFNRGLPLTIRSIFYPILGEKIHGYIGNVIDIIATVATLFGLTTSLGLGVKQINAGLNHLFGVPEN</sequence>
<name>A0A383APC7_9ZZZZ</name>
<dbReference type="InterPro" id="IPR000060">
    <property type="entry name" value="BCCT_transptr"/>
</dbReference>
<evidence type="ECO:0000256" key="4">
    <source>
        <dbReference type="ARBA" id="ARBA00022692"/>
    </source>
</evidence>
<dbReference type="EMBL" id="UINC01193658">
    <property type="protein sequence ID" value="SVE09380.1"/>
    <property type="molecule type" value="Genomic_DNA"/>
</dbReference>
<feature type="transmembrane region" description="Helical" evidence="7">
    <location>
        <begin position="102"/>
        <end position="125"/>
    </location>
</feature>
<dbReference type="GO" id="GO:0005886">
    <property type="term" value="C:plasma membrane"/>
    <property type="evidence" value="ECO:0007669"/>
    <property type="project" value="UniProtKB-SubCell"/>
</dbReference>
<dbReference type="Pfam" id="PF02028">
    <property type="entry name" value="BCCT"/>
    <property type="match status" value="1"/>
</dbReference>
<dbReference type="PANTHER" id="PTHR30047:SF7">
    <property type="entry name" value="HIGH-AFFINITY CHOLINE TRANSPORT PROTEIN"/>
    <property type="match status" value="1"/>
</dbReference>
<feature type="transmembrane region" description="Helical" evidence="7">
    <location>
        <begin position="53"/>
        <end position="74"/>
    </location>
</feature>
<proteinExistence type="predicted"/>
<comment type="subcellular location">
    <subcellularLocation>
        <location evidence="1">Cell membrane</location>
        <topology evidence="1">Multi-pass membrane protein</topology>
    </subcellularLocation>
</comment>
<feature type="transmembrane region" description="Helical" evidence="7">
    <location>
        <begin position="15"/>
        <end position="33"/>
    </location>
</feature>